<feature type="compositionally biased region" description="Acidic residues" evidence="1">
    <location>
        <begin position="29"/>
        <end position="41"/>
    </location>
</feature>
<accession>A0A506U9V6</accession>
<protein>
    <submittedName>
        <fullName evidence="2">DUF2497 domain-containing protein</fullName>
    </submittedName>
</protein>
<proteinExistence type="predicted"/>
<name>A0A506U9V6_9HYPH</name>
<reference evidence="2 3" key="1">
    <citation type="submission" date="2019-06" db="EMBL/GenBank/DDBJ databases">
        <authorList>
            <person name="Li M."/>
        </authorList>
    </citation>
    <scope>NUCLEOTIDE SEQUENCE [LARGE SCALE GENOMIC DNA]</scope>
    <source>
        <strain evidence="2 3">BGMRC6574</strain>
    </source>
</reference>
<organism evidence="2 3">
    <name type="scientific">Pararhizobium mangrovi</name>
    <dbReference type="NCBI Taxonomy" id="2590452"/>
    <lineage>
        <taxon>Bacteria</taxon>
        <taxon>Pseudomonadati</taxon>
        <taxon>Pseudomonadota</taxon>
        <taxon>Alphaproteobacteria</taxon>
        <taxon>Hyphomicrobiales</taxon>
        <taxon>Rhizobiaceae</taxon>
        <taxon>Rhizobium/Agrobacterium group</taxon>
        <taxon>Pararhizobium</taxon>
    </lineage>
</organism>
<dbReference type="Pfam" id="PF10691">
    <property type="entry name" value="DUF2497"/>
    <property type="match status" value="1"/>
</dbReference>
<sequence>MAMALGQTEADDEPSTDLDRTSEANAWQVDDDEAADMEDVWSPEHGAPANDELSTAFDARSPETEAEVPFVEPDRDEPHGTEPIGEDVEEAVASATAEPASAKHDDTAPADGATDDDGVFDDARATVEGDRSASSATAMQLTSAATGEKVAASFDDLTRMMAAESRRSFDEIAEEMLRPMLREWLDDNLPTLVERLVREEIERVARGTRR</sequence>
<dbReference type="EMBL" id="VHLH01000009">
    <property type="protein sequence ID" value="TPW29854.1"/>
    <property type="molecule type" value="Genomic_DNA"/>
</dbReference>
<evidence type="ECO:0000313" key="3">
    <source>
        <dbReference type="Proteomes" id="UP000320314"/>
    </source>
</evidence>
<feature type="region of interest" description="Disordered" evidence="1">
    <location>
        <begin position="1"/>
        <end position="120"/>
    </location>
</feature>
<dbReference type="OrthoDB" id="7189469at2"/>
<dbReference type="AlphaFoldDB" id="A0A506U9V6"/>
<keyword evidence="3" id="KW-1185">Reference proteome</keyword>
<gene>
    <name evidence="2" type="ORF">FJU11_06870</name>
</gene>
<comment type="caution">
    <text evidence="2">The sequence shown here is derived from an EMBL/GenBank/DDBJ whole genome shotgun (WGS) entry which is preliminary data.</text>
</comment>
<evidence type="ECO:0000313" key="2">
    <source>
        <dbReference type="EMBL" id="TPW29854.1"/>
    </source>
</evidence>
<evidence type="ECO:0000256" key="1">
    <source>
        <dbReference type="SAM" id="MobiDB-lite"/>
    </source>
</evidence>
<dbReference type="Proteomes" id="UP000320314">
    <property type="component" value="Unassembled WGS sequence"/>
</dbReference>
<dbReference type="InterPro" id="IPR019632">
    <property type="entry name" value="DUF2497"/>
</dbReference>
<feature type="compositionally biased region" description="Low complexity" evidence="1">
    <location>
        <begin position="91"/>
        <end position="100"/>
    </location>
</feature>